<proteinExistence type="inferred from homology"/>
<dbReference type="SUPFAM" id="SSF55811">
    <property type="entry name" value="Nudix"/>
    <property type="match status" value="1"/>
</dbReference>
<evidence type="ECO:0000259" key="10">
    <source>
        <dbReference type="PROSITE" id="PS51462"/>
    </source>
</evidence>
<dbReference type="InterPro" id="IPR000086">
    <property type="entry name" value="NUDIX_hydrolase_dom"/>
</dbReference>
<evidence type="ECO:0000256" key="8">
    <source>
        <dbReference type="ARBA" id="ARBA00023027"/>
    </source>
</evidence>
<dbReference type="GO" id="GO:0046872">
    <property type="term" value="F:metal ion binding"/>
    <property type="evidence" value="ECO:0007669"/>
    <property type="project" value="UniProtKB-KW"/>
</dbReference>
<evidence type="ECO:0000256" key="7">
    <source>
        <dbReference type="ARBA" id="ARBA00022842"/>
    </source>
</evidence>
<reference evidence="11" key="1">
    <citation type="submission" date="2014-05" db="EMBL/GenBank/DDBJ databases">
        <title>Key roles for freshwater Actinobacteria revealed by deep metagenomic sequencing.</title>
        <authorList>
            <person name="Ghai R."/>
            <person name="Mizuno C.M."/>
            <person name="Picazo A."/>
            <person name="Camacho A."/>
            <person name="Rodriguez-Valera F."/>
        </authorList>
    </citation>
    <scope>NUCLEOTIDE SEQUENCE</scope>
</reference>
<dbReference type="GO" id="GO:0035529">
    <property type="term" value="F:NADH pyrophosphatase activity"/>
    <property type="evidence" value="ECO:0007669"/>
    <property type="project" value="TreeGrafter"/>
</dbReference>
<comment type="catalytic activity">
    <reaction evidence="9">
        <text>a 5'-end NAD(+)-phospho-ribonucleoside in mRNA + H2O = a 5'-end phospho-adenosine-phospho-ribonucleoside in mRNA + beta-nicotinamide D-ribonucleotide + 2 H(+)</text>
        <dbReference type="Rhea" id="RHEA:60876"/>
        <dbReference type="Rhea" id="RHEA-COMP:15698"/>
        <dbReference type="Rhea" id="RHEA-COMP:15719"/>
        <dbReference type="ChEBI" id="CHEBI:14649"/>
        <dbReference type="ChEBI" id="CHEBI:15377"/>
        <dbReference type="ChEBI" id="CHEBI:15378"/>
        <dbReference type="ChEBI" id="CHEBI:144029"/>
        <dbReference type="ChEBI" id="CHEBI:144051"/>
    </reaction>
    <physiologicalReaction direction="left-to-right" evidence="9">
        <dbReference type="Rhea" id="RHEA:60877"/>
    </physiologicalReaction>
</comment>
<keyword evidence="6" id="KW-0378">Hydrolase</keyword>
<dbReference type="Gene3D" id="3.90.79.10">
    <property type="entry name" value="Nucleoside Triphosphate Pyrophosphohydrolase"/>
    <property type="match status" value="1"/>
</dbReference>
<accession>A0A094QEE5</accession>
<evidence type="ECO:0000256" key="5">
    <source>
        <dbReference type="ARBA" id="ARBA00022723"/>
    </source>
</evidence>
<dbReference type="InterPro" id="IPR015797">
    <property type="entry name" value="NUDIX_hydrolase-like_dom_sf"/>
</dbReference>
<name>A0A094QEE5_9ZZZZ</name>
<dbReference type="Pfam" id="PF00293">
    <property type="entry name" value="NUDIX"/>
    <property type="match status" value="1"/>
</dbReference>
<evidence type="ECO:0000256" key="3">
    <source>
        <dbReference type="ARBA" id="ARBA00009595"/>
    </source>
</evidence>
<keyword evidence="8" id="KW-0520">NAD</keyword>
<evidence type="ECO:0000256" key="9">
    <source>
        <dbReference type="ARBA" id="ARBA00023679"/>
    </source>
</evidence>
<dbReference type="PANTHER" id="PTHR42904:SF6">
    <property type="entry name" value="NAD-CAPPED RNA HYDROLASE NUDT12"/>
    <property type="match status" value="1"/>
</dbReference>
<dbReference type="GO" id="GO:0006742">
    <property type="term" value="P:NADP+ catabolic process"/>
    <property type="evidence" value="ECO:0007669"/>
    <property type="project" value="TreeGrafter"/>
</dbReference>
<dbReference type="GO" id="GO:0005829">
    <property type="term" value="C:cytosol"/>
    <property type="evidence" value="ECO:0007669"/>
    <property type="project" value="TreeGrafter"/>
</dbReference>
<evidence type="ECO:0000256" key="1">
    <source>
        <dbReference type="ARBA" id="ARBA00001946"/>
    </source>
</evidence>
<comment type="caution">
    <text evidence="11">The sequence shown here is derived from an EMBL/GenBank/DDBJ whole genome shotgun (WGS) entry which is preliminary data.</text>
</comment>
<dbReference type="PROSITE" id="PS51462">
    <property type="entry name" value="NUDIX"/>
    <property type="match status" value="1"/>
</dbReference>
<organism evidence="11">
    <name type="scientific">freshwater metagenome</name>
    <dbReference type="NCBI Taxonomy" id="449393"/>
    <lineage>
        <taxon>unclassified sequences</taxon>
        <taxon>metagenomes</taxon>
        <taxon>ecological metagenomes</taxon>
    </lineage>
</organism>
<comment type="cofactor">
    <cofactor evidence="2">
        <name>Zn(2+)</name>
        <dbReference type="ChEBI" id="CHEBI:29105"/>
    </cofactor>
</comment>
<dbReference type="NCBIfam" id="NF001299">
    <property type="entry name" value="PRK00241.1"/>
    <property type="match status" value="1"/>
</dbReference>
<sequence length="312" mass="34056">MSTLKPISAPLDRASELRSDEAALNRLWSAAKIIRVSESKLASDGTSLQFLNAAEVEKLISAQIFTSGDKYFLGIDTATQVSYFAWDCDEVGKSAGDKASEGLSSLRELGATLDEFHLGISMHAIALSNWHRSHPHCSKCGALTESSLGGSVRVCVIDQSQHHPRTDSAVIVLVKDKADRILLGHQPIWPDGRFSTFAGFLEPGETFEQCVEREVFEESGVKVNEIKYLGSQPWPFPASIMIAFSAVVDDPSTAKPDGVEITEVRWFSRDELKQSVSDGSLLLPPTISVARKMIAMWFGPGADQLTGGESWR</sequence>
<dbReference type="Gene3D" id="3.90.79.20">
    <property type="match status" value="1"/>
</dbReference>
<dbReference type="InterPro" id="IPR050241">
    <property type="entry name" value="NAD-cap_RNA_hydrolase_NudC"/>
</dbReference>
<dbReference type="CDD" id="cd03429">
    <property type="entry name" value="NUDIX_NADH_pyrophosphatase_Nudt13"/>
    <property type="match status" value="1"/>
</dbReference>
<gene>
    <name evidence="11" type="ORF">GM50_1185</name>
</gene>
<feature type="domain" description="Nudix hydrolase" evidence="10">
    <location>
        <begin position="164"/>
        <end position="295"/>
    </location>
</feature>
<comment type="similarity">
    <text evidence="3">Belongs to the Nudix hydrolase family. NudC subfamily.</text>
</comment>
<comment type="cofactor">
    <cofactor evidence="1">
        <name>Mg(2+)</name>
        <dbReference type="ChEBI" id="CHEBI:18420"/>
    </cofactor>
</comment>
<evidence type="ECO:0000256" key="6">
    <source>
        <dbReference type="ARBA" id="ARBA00022801"/>
    </source>
</evidence>
<evidence type="ECO:0000313" key="11">
    <source>
        <dbReference type="EMBL" id="KGA20609.1"/>
    </source>
</evidence>
<keyword evidence="7" id="KW-0460">Magnesium</keyword>
<protein>
    <recommendedName>
        <fullName evidence="4">NAD(+) diphosphatase</fullName>
        <ecNumber evidence="4">3.6.1.22</ecNumber>
    </recommendedName>
</protein>
<evidence type="ECO:0000256" key="4">
    <source>
        <dbReference type="ARBA" id="ARBA00012381"/>
    </source>
</evidence>
<evidence type="ECO:0000256" key="2">
    <source>
        <dbReference type="ARBA" id="ARBA00001947"/>
    </source>
</evidence>
<keyword evidence="5" id="KW-0479">Metal-binding</keyword>
<dbReference type="InterPro" id="IPR049734">
    <property type="entry name" value="NudC-like_C"/>
</dbReference>
<dbReference type="AlphaFoldDB" id="A0A094QEE5"/>
<dbReference type="PROSITE" id="PS00893">
    <property type="entry name" value="NUDIX_BOX"/>
    <property type="match status" value="1"/>
</dbReference>
<dbReference type="PANTHER" id="PTHR42904">
    <property type="entry name" value="NUDIX HYDROLASE, NUDC SUBFAMILY"/>
    <property type="match status" value="1"/>
</dbReference>
<dbReference type="EMBL" id="JNSK01000002">
    <property type="protein sequence ID" value="KGA20609.1"/>
    <property type="molecule type" value="Genomic_DNA"/>
</dbReference>
<dbReference type="GO" id="GO:0019677">
    <property type="term" value="P:NAD+ catabolic process"/>
    <property type="evidence" value="ECO:0007669"/>
    <property type="project" value="TreeGrafter"/>
</dbReference>
<dbReference type="InterPro" id="IPR020084">
    <property type="entry name" value="NUDIX_hydrolase_CS"/>
</dbReference>
<dbReference type="EC" id="3.6.1.22" evidence="4"/>